<evidence type="ECO:0000313" key="2">
    <source>
        <dbReference type="Proteomes" id="UP001597214"/>
    </source>
</evidence>
<sequence length="210" mass="24562">MDDHLISKKELLEQTGISYGQLYRWKRMEIIPESWFIKKSSFTGQETFFPREKIVERVSKILQLKDDYSLEDLAKFFSPNPSEVELTIDEMLDYKIVDERTVDYFKSMGIEHRKIPFKQMLYMSICELSTKKSLLPLEEVVEKLEFVRDYYDSTGNLASELIGITINGEIVWMLLPLQTPVVVETNANVTVHLNLLDHINNLKILLSNIH</sequence>
<name>A0ABW4LIY9_9BACI</name>
<organism evidence="1 2">
    <name type="scientific">Bacillus salitolerans</name>
    <dbReference type="NCBI Taxonomy" id="1437434"/>
    <lineage>
        <taxon>Bacteria</taxon>
        <taxon>Bacillati</taxon>
        <taxon>Bacillota</taxon>
        <taxon>Bacilli</taxon>
        <taxon>Bacillales</taxon>
        <taxon>Bacillaceae</taxon>
        <taxon>Bacillus</taxon>
    </lineage>
</organism>
<dbReference type="Proteomes" id="UP001597214">
    <property type="component" value="Unassembled WGS sequence"/>
</dbReference>
<gene>
    <name evidence="1" type="ORF">ACFSCX_00655</name>
</gene>
<accession>A0ABW4LIY9</accession>
<protein>
    <submittedName>
        <fullName evidence="1">DUF4004 family protein</fullName>
    </submittedName>
</protein>
<keyword evidence="2" id="KW-1185">Reference proteome</keyword>
<dbReference type="EMBL" id="JBHUEM010000001">
    <property type="protein sequence ID" value="MFD1735061.1"/>
    <property type="molecule type" value="Genomic_DNA"/>
</dbReference>
<comment type="caution">
    <text evidence="1">The sequence shown here is derived from an EMBL/GenBank/DDBJ whole genome shotgun (WGS) entry which is preliminary data.</text>
</comment>
<dbReference type="RefSeq" id="WP_377926147.1">
    <property type="nucleotide sequence ID" value="NZ_JBHUEM010000001.1"/>
</dbReference>
<proteinExistence type="predicted"/>
<reference evidence="2" key="1">
    <citation type="journal article" date="2019" name="Int. J. Syst. Evol. Microbiol.">
        <title>The Global Catalogue of Microorganisms (GCM) 10K type strain sequencing project: providing services to taxonomists for standard genome sequencing and annotation.</title>
        <authorList>
            <consortium name="The Broad Institute Genomics Platform"/>
            <consortium name="The Broad Institute Genome Sequencing Center for Infectious Disease"/>
            <person name="Wu L."/>
            <person name="Ma J."/>
        </authorList>
    </citation>
    <scope>NUCLEOTIDE SEQUENCE [LARGE SCALE GENOMIC DNA]</scope>
    <source>
        <strain evidence="2">CCUG 49339</strain>
    </source>
</reference>
<evidence type="ECO:0000313" key="1">
    <source>
        <dbReference type="EMBL" id="MFD1735061.1"/>
    </source>
</evidence>
<dbReference type="InterPro" id="IPR025063">
    <property type="entry name" value="DUF4004"/>
</dbReference>
<dbReference type="Pfam" id="PF13171">
    <property type="entry name" value="DUF4004"/>
    <property type="match status" value="1"/>
</dbReference>